<keyword evidence="3" id="KW-1185">Reference proteome</keyword>
<evidence type="ECO:0000256" key="1">
    <source>
        <dbReference type="ARBA" id="ARBA00022723"/>
    </source>
</evidence>
<dbReference type="EMBL" id="SMLK01000003">
    <property type="protein sequence ID" value="TFZ01868.1"/>
    <property type="molecule type" value="Genomic_DNA"/>
</dbReference>
<organism evidence="2 3">
    <name type="scientific">Ramlibacter humi</name>
    <dbReference type="NCBI Taxonomy" id="2530451"/>
    <lineage>
        <taxon>Bacteria</taxon>
        <taxon>Pseudomonadati</taxon>
        <taxon>Pseudomonadota</taxon>
        <taxon>Betaproteobacteria</taxon>
        <taxon>Burkholderiales</taxon>
        <taxon>Comamonadaceae</taxon>
        <taxon>Ramlibacter</taxon>
    </lineage>
</organism>
<dbReference type="Proteomes" id="UP000297839">
    <property type="component" value="Unassembled WGS sequence"/>
</dbReference>
<evidence type="ECO:0000313" key="3">
    <source>
        <dbReference type="Proteomes" id="UP000297839"/>
    </source>
</evidence>
<sequence>MLQERIESDWLQAFENVLRRCALQHGDTVAVLSESQSRPVLVQLAELAAACIGARVFGVVMPSPSVHNGPPARSTGASEALQGIAPAIAALAGSTLVVDCTVEGLMHAPELPAILKGGARVLYVSNEHPEALARLAPSDDSSMELRVKDHVKRLRAAKQMRVTSAAGTELTISLEGAVAGGNWGYTTRPGTITHWPGGLALAFPAKGAVNGKLVLAPGDVNLTFKRYLEQAVTLTVEADHVTRIDGRGVDAELMRSHFEAWGDREAYAVSHVGWGLNEAARWDSMALYDKRDFNGTELRAFAGNFLYSTGANEVAGRHTRGHFDLPMRNCTVALDGQKVVEEGRLLA</sequence>
<dbReference type="SUPFAM" id="SSF144052">
    <property type="entry name" value="Thermophilic metalloprotease-like"/>
    <property type="match status" value="1"/>
</dbReference>
<dbReference type="GO" id="GO:0046872">
    <property type="term" value="F:metal ion binding"/>
    <property type="evidence" value="ECO:0007669"/>
    <property type="project" value="UniProtKB-KW"/>
</dbReference>
<protein>
    <submittedName>
        <fullName evidence="2">Peptidase M29</fullName>
    </submittedName>
</protein>
<evidence type="ECO:0000313" key="2">
    <source>
        <dbReference type="EMBL" id="TFZ01868.1"/>
    </source>
</evidence>
<dbReference type="PANTHER" id="PTHR34448:SF1">
    <property type="entry name" value="BLL6088 PROTEIN"/>
    <property type="match status" value="1"/>
</dbReference>
<reference evidence="2 3" key="1">
    <citation type="submission" date="2019-03" db="EMBL/GenBank/DDBJ databases">
        <title>Ramlibacter sp. 18x22-1, whole genome shotgun sequence.</title>
        <authorList>
            <person name="Zhang X."/>
            <person name="Feng G."/>
            <person name="Zhu H."/>
        </authorList>
    </citation>
    <scope>NUCLEOTIDE SEQUENCE [LARGE SCALE GENOMIC DNA]</scope>
    <source>
        <strain evidence="2 3">18x22-1</strain>
    </source>
</reference>
<gene>
    <name evidence="2" type="ORF">EZ216_11805</name>
</gene>
<dbReference type="InterPro" id="IPR052170">
    <property type="entry name" value="M29_Exopeptidase"/>
</dbReference>
<dbReference type="RefSeq" id="WP_135249968.1">
    <property type="nucleotide sequence ID" value="NZ_SMLK01000003.1"/>
</dbReference>
<comment type="caution">
    <text evidence="2">The sequence shown here is derived from an EMBL/GenBank/DDBJ whole genome shotgun (WGS) entry which is preliminary data.</text>
</comment>
<dbReference type="OrthoDB" id="6918951at2"/>
<dbReference type="Pfam" id="PF26233">
    <property type="entry name" value="NicX"/>
    <property type="match status" value="1"/>
</dbReference>
<proteinExistence type="predicted"/>
<accession>A0A4Z0BUC7</accession>
<keyword evidence="1" id="KW-0479">Metal-binding</keyword>
<dbReference type="AlphaFoldDB" id="A0A4Z0BUC7"/>
<dbReference type="InterPro" id="IPR058739">
    <property type="entry name" value="NicX"/>
</dbReference>
<dbReference type="PANTHER" id="PTHR34448">
    <property type="entry name" value="AMINOPEPTIDASE"/>
    <property type="match status" value="1"/>
</dbReference>
<name>A0A4Z0BUC7_9BURK</name>